<name>A0A2R4XGI3_9BURK</name>
<feature type="transmembrane region" description="Helical" evidence="1">
    <location>
        <begin position="50"/>
        <end position="73"/>
    </location>
</feature>
<keyword evidence="1" id="KW-0812">Transmembrane</keyword>
<evidence type="ECO:0000259" key="2">
    <source>
        <dbReference type="PROSITE" id="PS50883"/>
    </source>
</evidence>
<dbReference type="Pfam" id="PF00990">
    <property type="entry name" value="GGDEF"/>
    <property type="match status" value="1"/>
</dbReference>
<dbReference type="InterPro" id="IPR043128">
    <property type="entry name" value="Rev_trsase/Diguanyl_cyclase"/>
</dbReference>
<keyword evidence="5" id="KW-1185">Reference proteome</keyword>
<feature type="domain" description="GGDEF" evidence="3">
    <location>
        <begin position="448"/>
        <end position="580"/>
    </location>
</feature>
<sequence length="1002" mass="110283">MPVALGRILERSGHSYLRLILLVTVPATLWIGLFGLVGAIRLGRVDQSHLLMSVNLASLLICSGVMLAIARLVPRFKVMLALTVILITGFGWVSSCLWSDWQSQRLGFTEFALVLALLSGIMMLVVRPVGGPLAFRPGRSALATALIGTFFSTGAAYVLIERDIIQIQERAQVQVEGLRDDVVTAVTASVGAMERLAARWSTIDQSMPSVFVQQEFESIVSGFDEFKRLTYLDPGLVPRHDMISDPAFEGHLETALALDDFRHYLEHVFESGDVHLTPVGEFISDPRVGFIVAAIFAGDVDERLVVATVNMQELAIERLDPGEIGCCYQIVSNGHVIHGVPLDSDKRALAVAYDSASMHHDSSLDFRYWYVDSSTRIEQPYLPEGILLFGLVFTFLANSSQRLTHVVRRRNLQLQHSALHDSLTGLPNRRMLAQALRRTKLQCEKDGSSLSVVFLELDGLRLISDSLGHEAADTLLIEAARRLRTELPETAGLARLDSGDFVVHVAGMTQLEIETLTRRLLAVVQEPLQVESNQLRVTAFAGIARSTGQQVEPMRLVRQADMAMLKARKSGYSAWRHYSPELGEQVNARLALFNDLQTAMEKGTIQLRYQPIVNGRTGSVECFEVLMRHPHPTLGEISPGVFIPMAEESGQILPLTDWLLARACQDAKRLEAAGYGSIPLAINISPRYFQSANFVERIRTALNTADLTPSRLYLEITESVLLDDAPAAISKLQHLRDMGVDAALDDFGTGYSSLAYLRQLPIRTIKIDRTFVRNVISEPADAAIVRGVIAMAHHLHLKVVAEGIESIGQFSFLQRSGCDLFQGYLFDRPRLLDDILGVSTCEMASRELPRVGTPFGVRRTHRPYAILLAGQPRWSRSLASELRSGLEPLAGGFAATRFSVSEASSGVQTLEFLAQFDVDLVIIQDCLTDMGVRSLLIKVADVHPDLMRWVCMSPASGLRAADLDTFAGVDLVHRTWAMVPDVGEMVQAIVAAARPNQGGSGQ</sequence>
<dbReference type="InterPro" id="IPR052155">
    <property type="entry name" value="Biofilm_reg_signaling"/>
</dbReference>
<dbReference type="AlphaFoldDB" id="A0A2R4XGI3"/>
<dbReference type="PROSITE" id="PS50887">
    <property type="entry name" value="GGDEF"/>
    <property type="match status" value="1"/>
</dbReference>
<feature type="transmembrane region" description="Helical" evidence="1">
    <location>
        <begin position="141"/>
        <end position="160"/>
    </location>
</feature>
<keyword evidence="1" id="KW-0472">Membrane</keyword>
<dbReference type="Pfam" id="PF00563">
    <property type="entry name" value="EAL"/>
    <property type="match status" value="1"/>
</dbReference>
<evidence type="ECO:0000313" key="5">
    <source>
        <dbReference type="Proteomes" id="UP000244571"/>
    </source>
</evidence>
<evidence type="ECO:0000259" key="3">
    <source>
        <dbReference type="PROSITE" id="PS50887"/>
    </source>
</evidence>
<feature type="transmembrane region" description="Helical" evidence="1">
    <location>
        <begin position="111"/>
        <end position="129"/>
    </location>
</feature>
<dbReference type="Gene3D" id="3.20.20.450">
    <property type="entry name" value="EAL domain"/>
    <property type="match status" value="1"/>
</dbReference>
<dbReference type="InterPro" id="IPR035919">
    <property type="entry name" value="EAL_sf"/>
</dbReference>
<feature type="domain" description="EAL" evidence="2">
    <location>
        <begin position="589"/>
        <end position="843"/>
    </location>
</feature>
<accession>A0A2R4XGI3</accession>
<dbReference type="Proteomes" id="UP000244571">
    <property type="component" value="Chromosome"/>
</dbReference>
<evidence type="ECO:0000313" key="4">
    <source>
        <dbReference type="EMBL" id="AWB32936.1"/>
    </source>
</evidence>
<dbReference type="PANTHER" id="PTHR44757">
    <property type="entry name" value="DIGUANYLATE CYCLASE DGCP"/>
    <property type="match status" value="1"/>
</dbReference>
<dbReference type="CDD" id="cd01949">
    <property type="entry name" value="GGDEF"/>
    <property type="match status" value="1"/>
</dbReference>
<dbReference type="SMART" id="SM00267">
    <property type="entry name" value="GGDEF"/>
    <property type="match status" value="1"/>
</dbReference>
<dbReference type="Gene3D" id="3.30.70.270">
    <property type="match status" value="1"/>
</dbReference>
<dbReference type="KEGG" id="boz:DBV39_03500"/>
<proteinExistence type="predicted"/>
<reference evidence="4 5" key="1">
    <citation type="submission" date="2018-04" db="EMBL/GenBank/DDBJ databases">
        <title>Bordetella sp. HZ20 isolated from seawater.</title>
        <authorList>
            <person name="Sun C."/>
        </authorList>
    </citation>
    <scope>NUCLEOTIDE SEQUENCE [LARGE SCALE GENOMIC DNA]</scope>
    <source>
        <strain evidence="4 5">HZ20</strain>
    </source>
</reference>
<dbReference type="CDD" id="cd01948">
    <property type="entry name" value="EAL"/>
    <property type="match status" value="1"/>
</dbReference>
<dbReference type="SUPFAM" id="SSF55073">
    <property type="entry name" value="Nucleotide cyclase"/>
    <property type="match status" value="1"/>
</dbReference>
<dbReference type="EMBL" id="CP028901">
    <property type="protein sequence ID" value="AWB32936.1"/>
    <property type="molecule type" value="Genomic_DNA"/>
</dbReference>
<evidence type="ECO:0000256" key="1">
    <source>
        <dbReference type="SAM" id="Phobius"/>
    </source>
</evidence>
<keyword evidence="1" id="KW-1133">Transmembrane helix</keyword>
<protein>
    <recommendedName>
        <fullName evidence="6">EAL domain-containing protein</fullName>
    </recommendedName>
</protein>
<organism evidence="4 5">
    <name type="scientific">Orrella marina</name>
    <dbReference type="NCBI Taxonomy" id="2163011"/>
    <lineage>
        <taxon>Bacteria</taxon>
        <taxon>Pseudomonadati</taxon>
        <taxon>Pseudomonadota</taxon>
        <taxon>Betaproteobacteria</taxon>
        <taxon>Burkholderiales</taxon>
        <taxon>Alcaligenaceae</taxon>
        <taxon>Orrella</taxon>
    </lineage>
</organism>
<dbReference type="InterPro" id="IPR001633">
    <property type="entry name" value="EAL_dom"/>
</dbReference>
<dbReference type="InterPro" id="IPR000160">
    <property type="entry name" value="GGDEF_dom"/>
</dbReference>
<dbReference type="SMART" id="SM00052">
    <property type="entry name" value="EAL"/>
    <property type="match status" value="1"/>
</dbReference>
<gene>
    <name evidence="4" type="ORF">DBV39_03500</name>
</gene>
<dbReference type="InterPro" id="IPR029787">
    <property type="entry name" value="Nucleotide_cyclase"/>
</dbReference>
<dbReference type="NCBIfam" id="TIGR00254">
    <property type="entry name" value="GGDEF"/>
    <property type="match status" value="1"/>
</dbReference>
<dbReference type="PROSITE" id="PS50883">
    <property type="entry name" value="EAL"/>
    <property type="match status" value="1"/>
</dbReference>
<feature type="transmembrane region" description="Helical" evidence="1">
    <location>
        <begin position="16"/>
        <end position="38"/>
    </location>
</feature>
<dbReference type="SUPFAM" id="SSF141868">
    <property type="entry name" value="EAL domain-like"/>
    <property type="match status" value="1"/>
</dbReference>
<feature type="transmembrane region" description="Helical" evidence="1">
    <location>
        <begin position="79"/>
        <end position="99"/>
    </location>
</feature>
<dbReference type="PANTHER" id="PTHR44757:SF2">
    <property type="entry name" value="BIOFILM ARCHITECTURE MAINTENANCE PROTEIN MBAA"/>
    <property type="match status" value="1"/>
</dbReference>
<evidence type="ECO:0008006" key="6">
    <source>
        <dbReference type="Google" id="ProtNLM"/>
    </source>
</evidence>